<accession>A0A0G4G9W4</accession>
<reference evidence="2" key="1">
    <citation type="submission" date="2014-11" db="EMBL/GenBank/DDBJ databases">
        <authorList>
            <person name="Otto D Thomas"/>
            <person name="Naeem Raeece"/>
        </authorList>
    </citation>
    <scope>NUCLEOTIDE SEQUENCE</scope>
</reference>
<gene>
    <name evidence="2" type="ORF">Cvel_20868</name>
</gene>
<name>A0A0G4G9W4_9ALVE</name>
<feature type="region of interest" description="Disordered" evidence="1">
    <location>
        <begin position="230"/>
        <end position="299"/>
    </location>
</feature>
<dbReference type="VEuPathDB" id="CryptoDB:Cvel_20868"/>
<feature type="compositionally biased region" description="Basic and acidic residues" evidence="1">
    <location>
        <begin position="254"/>
        <end position="274"/>
    </location>
</feature>
<evidence type="ECO:0000256" key="1">
    <source>
        <dbReference type="SAM" id="MobiDB-lite"/>
    </source>
</evidence>
<protein>
    <submittedName>
        <fullName evidence="2">Uncharacterized protein</fullName>
    </submittedName>
</protein>
<dbReference type="EMBL" id="CDMZ01001007">
    <property type="protein sequence ID" value="CEM25554.1"/>
    <property type="molecule type" value="Genomic_DNA"/>
</dbReference>
<evidence type="ECO:0000313" key="2">
    <source>
        <dbReference type="EMBL" id="CEM25554.1"/>
    </source>
</evidence>
<sequence>MGTFSVSADLLKQKQRTRDNLFFLRVLLENPKEDLKTLTSTFTDNAALMETDKDFRETNGMAILKVKLETADGQQRFSLDCIPHISMQVQTVLRKSLCAKEDIGVSTERALLDALPAAFFQRRTKDDGSVVFEATRMAKEKEEAVRAVTPAPAKCCWRYSKEALERYKRQLCLQLKQFPEDQINVHRQAAVEMADGILTEKSEGAKGEQEQEGEAGLLRALMECQKRAWGQTPKVREQEQTPKVILRPNSAVQSERRGEKQPRDDQGGDWESVHVSKKQRRNDEAERQTGGRQPFGHHQIEQGYEGCARGWVGMGGYGYDEGLHVQQPFGNSGDVGMFPPPPHHFYQRGDGGALPP</sequence>
<proteinExistence type="predicted"/>
<dbReference type="AlphaFoldDB" id="A0A0G4G9W4"/>
<organism evidence="2">
    <name type="scientific">Chromera velia CCMP2878</name>
    <dbReference type="NCBI Taxonomy" id="1169474"/>
    <lineage>
        <taxon>Eukaryota</taxon>
        <taxon>Sar</taxon>
        <taxon>Alveolata</taxon>
        <taxon>Colpodellida</taxon>
        <taxon>Chromeraceae</taxon>
        <taxon>Chromera</taxon>
    </lineage>
</organism>